<dbReference type="PANTHER" id="PTHR43501">
    <property type="entry name" value="CYTOSOL NON-SPECIFIC DIPEPTIDASE"/>
    <property type="match status" value="1"/>
</dbReference>
<evidence type="ECO:0000313" key="2">
    <source>
        <dbReference type="Proteomes" id="UP000265618"/>
    </source>
</evidence>
<dbReference type="InterPro" id="IPR001160">
    <property type="entry name" value="Peptidase_M20C"/>
</dbReference>
<dbReference type="GO" id="GO:0005829">
    <property type="term" value="C:cytosol"/>
    <property type="evidence" value="ECO:0007669"/>
    <property type="project" value="TreeGrafter"/>
</dbReference>
<sequence length="212" mass="23124">LIAEAEKEAQSLCSEYATTDPTMSITIEYTKVDTLPKALPKAETQKYLDLITTLPCGVVRMSSDIEGLVETSNNTGVARVKNGKATVICLSRSSVNDSLNRLEDLFISYARLSGAEFSGRREGYSGWKPNPKSHLLAVCKAVMTEDMGKEPIVEAIHAGLECGEILGKYPHIEAISIGPTVKEPHTDHECLQISTVKPTYDQTVELLKRLAA</sequence>
<dbReference type="PRINTS" id="PR00934">
    <property type="entry name" value="XHISDIPTASE"/>
</dbReference>
<protein>
    <submittedName>
        <fullName evidence="1">Peptidase M20C, Xaa-His dipeptidase</fullName>
    </submittedName>
</protein>
<dbReference type="Proteomes" id="UP000265618">
    <property type="component" value="Unassembled WGS sequence"/>
</dbReference>
<dbReference type="PANTHER" id="PTHR43501:SF1">
    <property type="entry name" value="CYTOSOL NON-SPECIFIC DIPEPTIDASE"/>
    <property type="match status" value="1"/>
</dbReference>
<organism evidence="1 2">
    <name type="scientific">Kipferlia bialata</name>
    <dbReference type="NCBI Taxonomy" id="797122"/>
    <lineage>
        <taxon>Eukaryota</taxon>
        <taxon>Metamonada</taxon>
        <taxon>Carpediemonas-like organisms</taxon>
        <taxon>Kipferlia</taxon>
    </lineage>
</organism>
<keyword evidence="2" id="KW-1185">Reference proteome</keyword>
<dbReference type="GO" id="GO:0006508">
    <property type="term" value="P:proteolysis"/>
    <property type="evidence" value="ECO:0007669"/>
    <property type="project" value="InterPro"/>
</dbReference>
<feature type="non-terminal residue" evidence="1">
    <location>
        <position position="1"/>
    </location>
</feature>
<dbReference type="EMBL" id="BDIP01002690">
    <property type="protein sequence ID" value="GIQ86680.1"/>
    <property type="molecule type" value="Genomic_DNA"/>
</dbReference>
<dbReference type="SUPFAM" id="SSF53187">
    <property type="entry name" value="Zn-dependent exopeptidases"/>
    <property type="match status" value="1"/>
</dbReference>
<dbReference type="FunFam" id="3.40.630.10:FF:000018">
    <property type="entry name" value="Aminoacyl-histidine dipeptidase PepD"/>
    <property type="match status" value="1"/>
</dbReference>
<dbReference type="GO" id="GO:0070573">
    <property type="term" value="F:metallodipeptidase activity"/>
    <property type="evidence" value="ECO:0007669"/>
    <property type="project" value="TreeGrafter"/>
</dbReference>
<dbReference type="OrthoDB" id="191370at2759"/>
<comment type="caution">
    <text evidence="1">The sequence shown here is derived from an EMBL/GenBank/DDBJ whole genome shotgun (WGS) entry which is preliminary data.</text>
</comment>
<evidence type="ECO:0000313" key="1">
    <source>
        <dbReference type="EMBL" id="GIQ86680.1"/>
    </source>
</evidence>
<accession>A0A9K3D321</accession>
<reference evidence="1 2" key="1">
    <citation type="journal article" date="2018" name="PLoS ONE">
        <title>The draft genome of Kipferlia bialata reveals reductive genome evolution in fornicate parasites.</title>
        <authorList>
            <person name="Tanifuji G."/>
            <person name="Takabayashi S."/>
            <person name="Kume K."/>
            <person name="Takagi M."/>
            <person name="Nakayama T."/>
            <person name="Kamikawa R."/>
            <person name="Inagaki Y."/>
            <person name="Hashimoto T."/>
        </authorList>
    </citation>
    <scope>NUCLEOTIDE SEQUENCE [LARGE SCALE GENOMIC DNA]</scope>
    <source>
        <strain evidence="1">NY0173</strain>
    </source>
</reference>
<name>A0A9K3D321_9EUKA</name>
<gene>
    <name evidence="1" type="ORF">KIPB_008578</name>
</gene>
<dbReference type="Gene3D" id="3.40.630.10">
    <property type="entry name" value="Zn peptidases"/>
    <property type="match status" value="1"/>
</dbReference>
<proteinExistence type="predicted"/>
<dbReference type="AlphaFoldDB" id="A0A9K3D321"/>